<accession>A0ABU7X552</accession>
<organism evidence="3 4">
    <name type="scientific">Streptomyces chrestomyceticus</name>
    <dbReference type="NCBI Taxonomy" id="68185"/>
    <lineage>
        <taxon>Bacteria</taxon>
        <taxon>Bacillati</taxon>
        <taxon>Actinomycetota</taxon>
        <taxon>Actinomycetes</taxon>
        <taxon>Kitasatosporales</taxon>
        <taxon>Streptomycetaceae</taxon>
        <taxon>Streptomyces</taxon>
    </lineage>
</organism>
<dbReference type="Pfam" id="PF12323">
    <property type="entry name" value="HTH_OrfB_IS605"/>
    <property type="match status" value="1"/>
</dbReference>
<evidence type="ECO:0000259" key="2">
    <source>
        <dbReference type="Pfam" id="PF12323"/>
    </source>
</evidence>
<dbReference type="Proteomes" id="UP001348265">
    <property type="component" value="Unassembled WGS sequence"/>
</dbReference>
<feature type="domain" description="Transposase putative helix-turn-helix" evidence="2">
    <location>
        <begin position="6"/>
        <end position="45"/>
    </location>
</feature>
<dbReference type="RefSeq" id="WP_331789805.1">
    <property type="nucleotide sequence ID" value="NZ_JAVFKM010000034.1"/>
</dbReference>
<comment type="caution">
    <text evidence="3">The sequence shown here is derived from an EMBL/GenBank/DDBJ whole genome shotgun (WGS) entry which is preliminary data.</text>
</comment>
<proteinExistence type="predicted"/>
<dbReference type="InterPro" id="IPR021027">
    <property type="entry name" value="Transposase_put_HTH"/>
</dbReference>
<protein>
    <submittedName>
        <fullName evidence="3">Helix-turn-helix domain-containing protein</fullName>
    </submittedName>
</protein>
<evidence type="ECO:0000313" key="3">
    <source>
        <dbReference type="EMBL" id="MEF3118893.1"/>
    </source>
</evidence>
<keyword evidence="4" id="KW-1185">Reference proteome</keyword>
<reference evidence="3 4" key="1">
    <citation type="submission" date="2023-08" db="EMBL/GenBank/DDBJ databases">
        <authorList>
            <person name="Sharma P."/>
            <person name="Verma V."/>
            <person name="Mohan M.K."/>
            <person name="Dubey A.K."/>
        </authorList>
    </citation>
    <scope>NUCLEOTIDE SEQUENCE [LARGE SCALE GENOMIC DNA]</scope>
    <source>
        <strain evidence="3 4">ADP4</strain>
    </source>
</reference>
<evidence type="ECO:0000256" key="1">
    <source>
        <dbReference type="SAM" id="MobiDB-lite"/>
    </source>
</evidence>
<sequence>MATKAVLRAYRFTLDPTPAQQQRLLRWCGNARLAFNFALAAKKQQAHEQWRAEVDALLEQGVPEAQARKTVRVPLPAKPGTQKAFQAARGVDRTGTAGVCPWWHEINTYVFQSAFADADRAWKNWLDSVKGVRAGRRVGYPRFKKRSRSRDSFRLHPSPPLPRQSNANGCAKHTA</sequence>
<feature type="region of interest" description="Disordered" evidence="1">
    <location>
        <begin position="140"/>
        <end position="175"/>
    </location>
</feature>
<dbReference type="EMBL" id="JAVFKM010000034">
    <property type="protein sequence ID" value="MEF3118893.1"/>
    <property type="molecule type" value="Genomic_DNA"/>
</dbReference>
<evidence type="ECO:0000313" key="4">
    <source>
        <dbReference type="Proteomes" id="UP001348265"/>
    </source>
</evidence>
<name>A0ABU7X552_9ACTN</name>
<gene>
    <name evidence="3" type="ORF">RB636_37665</name>
</gene>